<dbReference type="GO" id="GO:0003700">
    <property type="term" value="F:DNA-binding transcription factor activity"/>
    <property type="evidence" value="ECO:0007669"/>
    <property type="project" value="TreeGrafter"/>
</dbReference>
<dbReference type="InterPro" id="IPR050109">
    <property type="entry name" value="HTH-type_TetR-like_transc_reg"/>
</dbReference>
<dbReference type="Gene3D" id="1.10.10.60">
    <property type="entry name" value="Homeodomain-like"/>
    <property type="match status" value="1"/>
</dbReference>
<evidence type="ECO:0000313" key="5">
    <source>
        <dbReference type="Proteomes" id="UP000325003"/>
    </source>
</evidence>
<dbReference type="InterPro" id="IPR036271">
    <property type="entry name" value="Tet_transcr_reg_TetR-rel_C_sf"/>
</dbReference>
<dbReference type="PRINTS" id="PR00455">
    <property type="entry name" value="HTHTETR"/>
</dbReference>
<organism evidence="4 5">
    <name type="scientific">Nocardioides humilatus</name>
    <dbReference type="NCBI Taxonomy" id="2607660"/>
    <lineage>
        <taxon>Bacteria</taxon>
        <taxon>Bacillati</taxon>
        <taxon>Actinomycetota</taxon>
        <taxon>Actinomycetes</taxon>
        <taxon>Propionibacteriales</taxon>
        <taxon>Nocardioidaceae</taxon>
        <taxon>Nocardioides</taxon>
    </lineage>
</organism>
<dbReference type="Gene3D" id="1.10.357.10">
    <property type="entry name" value="Tetracycline Repressor, domain 2"/>
    <property type="match status" value="1"/>
</dbReference>
<reference evidence="4 5" key="1">
    <citation type="submission" date="2019-09" db="EMBL/GenBank/DDBJ databases">
        <title>Nocardioides panacisoli sp. nov., isolated from the soil of a ginseng field.</title>
        <authorList>
            <person name="Cho C."/>
        </authorList>
    </citation>
    <scope>NUCLEOTIDE SEQUENCE [LARGE SCALE GENOMIC DNA]</scope>
    <source>
        <strain evidence="4 5">BN130099</strain>
    </source>
</reference>
<dbReference type="PANTHER" id="PTHR30055">
    <property type="entry name" value="HTH-TYPE TRANSCRIPTIONAL REGULATOR RUTR"/>
    <property type="match status" value="1"/>
</dbReference>
<dbReference type="SUPFAM" id="SSF46689">
    <property type="entry name" value="Homeodomain-like"/>
    <property type="match status" value="1"/>
</dbReference>
<dbReference type="GO" id="GO:0000976">
    <property type="term" value="F:transcription cis-regulatory region binding"/>
    <property type="evidence" value="ECO:0007669"/>
    <property type="project" value="TreeGrafter"/>
</dbReference>
<sequence length="210" mass="23046">MPSDIALQRAERKRAEDKQELAEAAFEVFAERGYHATRIADITAQLGVGQSTFYKHFESKRAVVDHVLDQRLSAVMAAIGAENAPGAADTLDDYLAQVHRITVTVFRELATDQRALRVMVLEAVTVDPELEERWNGILEFARQIVVGYYANGIEKGYFSSEIDVDASSEACVGLLLGGLLRLLRAPDDEAGYVRYVDAALAMVVGGAVRE</sequence>
<feature type="domain" description="HTH tetR-type" evidence="3">
    <location>
        <begin position="15"/>
        <end position="75"/>
    </location>
</feature>
<accession>A0A5B1LKY8</accession>
<evidence type="ECO:0000256" key="1">
    <source>
        <dbReference type="ARBA" id="ARBA00023125"/>
    </source>
</evidence>
<dbReference type="Proteomes" id="UP000325003">
    <property type="component" value="Unassembled WGS sequence"/>
</dbReference>
<evidence type="ECO:0000259" key="3">
    <source>
        <dbReference type="PROSITE" id="PS50977"/>
    </source>
</evidence>
<evidence type="ECO:0000313" key="4">
    <source>
        <dbReference type="EMBL" id="KAA1420287.1"/>
    </source>
</evidence>
<dbReference type="RefSeq" id="WP_149727712.1">
    <property type="nucleotide sequence ID" value="NZ_VUJV01000002.1"/>
</dbReference>
<feature type="DNA-binding region" description="H-T-H motif" evidence="2">
    <location>
        <begin position="38"/>
        <end position="57"/>
    </location>
</feature>
<gene>
    <name evidence="4" type="ORF">F0U44_07680</name>
</gene>
<dbReference type="Pfam" id="PF00440">
    <property type="entry name" value="TetR_N"/>
    <property type="match status" value="1"/>
</dbReference>
<evidence type="ECO:0000256" key="2">
    <source>
        <dbReference type="PROSITE-ProRule" id="PRU00335"/>
    </source>
</evidence>
<dbReference type="InterPro" id="IPR009057">
    <property type="entry name" value="Homeodomain-like_sf"/>
</dbReference>
<reference evidence="4 5" key="2">
    <citation type="submission" date="2019-09" db="EMBL/GenBank/DDBJ databases">
        <authorList>
            <person name="Jin C."/>
        </authorList>
    </citation>
    <scope>NUCLEOTIDE SEQUENCE [LARGE SCALE GENOMIC DNA]</scope>
    <source>
        <strain evidence="4 5">BN130099</strain>
    </source>
</reference>
<name>A0A5B1LKY8_9ACTN</name>
<dbReference type="PROSITE" id="PS50977">
    <property type="entry name" value="HTH_TETR_2"/>
    <property type="match status" value="1"/>
</dbReference>
<dbReference type="AlphaFoldDB" id="A0A5B1LKY8"/>
<dbReference type="EMBL" id="VUJV01000002">
    <property type="protein sequence ID" value="KAA1420287.1"/>
    <property type="molecule type" value="Genomic_DNA"/>
</dbReference>
<proteinExistence type="predicted"/>
<keyword evidence="5" id="KW-1185">Reference proteome</keyword>
<dbReference type="InterPro" id="IPR001647">
    <property type="entry name" value="HTH_TetR"/>
</dbReference>
<keyword evidence="1 2" id="KW-0238">DNA-binding</keyword>
<protein>
    <submittedName>
        <fullName evidence="4">TetR/AcrR family transcriptional regulator</fullName>
    </submittedName>
</protein>
<dbReference type="SUPFAM" id="SSF48498">
    <property type="entry name" value="Tetracyclin repressor-like, C-terminal domain"/>
    <property type="match status" value="1"/>
</dbReference>
<dbReference type="PANTHER" id="PTHR30055:SF211">
    <property type="entry name" value="TRANSCRIPTIONAL REGULATOR, TETR FAMILY"/>
    <property type="match status" value="1"/>
</dbReference>
<comment type="caution">
    <text evidence="4">The sequence shown here is derived from an EMBL/GenBank/DDBJ whole genome shotgun (WGS) entry which is preliminary data.</text>
</comment>